<dbReference type="AlphaFoldDB" id="A0A8S1U324"/>
<dbReference type="Proteomes" id="UP000683925">
    <property type="component" value="Unassembled WGS sequence"/>
</dbReference>
<sequence length="46" mass="5541">MRMLMFKLITKSNLEQLDAKFAEFKRQHNKFNVELTAQSETQIRPK</sequence>
<protein>
    <submittedName>
        <fullName evidence="1">Uncharacterized protein</fullName>
    </submittedName>
</protein>
<organism evidence="1 2">
    <name type="scientific">Paramecium octaurelia</name>
    <dbReference type="NCBI Taxonomy" id="43137"/>
    <lineage>
        <taxon>Eukaryota</taxon>
        <taxon>Sar</taxon>
        <taxon>Alveolata</taxon>
        <taxon>Ciliophora</taxon>
        <taxon>Intramacronucleata</taxon>
        <taxon>Oligohymenophorea</taxon>
        <taxon>Peniculida</taxon>
        <taxon>Parameciidae</taxon>
        <taxon>Paramecium</taxon>
    </lineage>
</organism>
<accession>A0A8S1U324</accession>
<evidence type="ECO:0000313" key="2">
    <source>
        <dbReference type="Proteomes" id="UP000683925"/>
    </source>
</evidence>
<dbReference type="EMBL" id="CAJJDP010000035">
    <property type="protein sequence ID" value="CAD8158403.1"/>
    <property type="molecule type" value="Genomic_DNA"/>
</dbReference>
<gene>
    <name evidence="1" type="ORF">POCTA_138.1.T0350169</name>
</gene>
<keyword evidence="2" id="KW-1185">Reference proteome</keyword>
<reference evidence="1" key="1">
    <citation type="submission" date="2021-01" db="EMBL/GenBank/DDBJ databases">
        <authorList>
            <consortium name="Genoscope - CEA"/>
            <person name="William W."/>
        </authorList>
    </citation>
    <scope>NUCLEOTIDE SEQUENCE</scope>
</reference>
<evidence type="ECO:0000313" key="1">
    <source>
        <dbReference type="EMBL" id="CAD8158403.1"/>
    </source>
</evidence>
<name>A0A8S1U324_PAROT</name>
<comment type="caution">
    <text evidence="1">The sequence shown here is derived from an EMBL/GenBank/DDBJ whole genome shotgun (WGS) entry which is preliminary data.</text>
</comment>
<proteinExistence type="predicted"/>